<protein>
    <recommendedName>
        <fullName evidence="9">Mitochondrial pyruvate carrier</fullName>
    </recommendedName>
</protein>
<evidence type="ECO:0000313" key="11">
    <source>
        <dbReference type="EMBL" id="KOO22156.1"/>
    </source>
</evidence>
<keyword evidence="3 9" id="KW-0813">Transport</keyword>
<dbReference type="AlphaFoldDB" id="A0A0M0J6C4"/>
<dbReference type="OrthoDB" id="869189at2759"/>
<sequence>MNKFLVLALLSATASARTEIRRPGLSATRAPLMKLRGGAAAAPTKVVESSVIQAILTQVAKEVSSANTSPAKFLGFVGAFCNWFLGLSAVLDSLKLGPEVIALPMTLAMLAYSLLFSRWAGWDVTPKNYILSASHMFNVAAQANQLRRVITYKLKTQPGAKAEVTQLALKAAAVVAVVTAYTLAAPSLITKMPAGSFLASKGGPFTIHPWPPVTKLFLSAASLADLHKPTSKISLAQYGALTLTGFIFSFYGLFVTPINYPLTGVNIILFLSSLWHLTRKIISLISPLPVVTKGGKPGPKPAMKK</sequence>
<feature type="transmembrane region" description="Helical" evidence="9">
    <location>
        <begin position="235"/>
        <end position="254"/>
    </location>
</feature>
<feature type="chain" id="PRO_5005601457" description="Mitochondrial pyruvate carrier" evidence="10">
    <location>
        <begin position="17"/>
        <end position="305"/>
    </location>
</feature>
<evidence type="ECO:0000256" key="7">
    <source>
        <dbReference type="ARBA" id="ARBA00023128"/>
    </source>
</evidence>
<proteinExistence type="inferred from homology"/>
<evidence type="ECO:0000256" key="9">
    <source>
        <dbReference type="RuleBase" id="RU363100"/>
    </source>
</evidence>
<dbReference type="GO" id="GO:0005743">
    <property type="term" value="C:mitochondrial inner membrane"/>
    <property type="evidence" value="ECO:0007669"/>
    <property type="project" value="UniProtKB-SubCell"/>
</dbReference>
<evidence type="ECO:0000256" key="3">
    <source>
        <dbReference type="ARBA" id="ARBA00022448"/>
    </source>
</evidence>
<dbReference type="Pfam" id="PF03650">
    <property type="entry name" value="MPC"/>
    <property type="match status" value="2"/>
</dbReference>
<dbReference type="InterPro" id="IPR005336">
    <property type="entry name" value="MPC"/>
</dbReference>
<evidence type="ECO:0000256" key="4">
    <source>
        <dbReference type="ARBA" id="ARBA00022692"/>
    </source>
</evidence>
<dbReference type="PANTHER" id="PTHR14154">
    <property type="entry name" value="UPF0041 BRAIN PROTEIN 44-RELATED"/>
    <property type="match status" value="1"/>
</dbReference>
<evidence type="ECO:0000256" key="1">
    <source>
        <dbReference type="ARBA" id="ARBA00004448"/>
    </source>
</evidence>
<evidence type="ECO:0000313" key="12">
    <source>
        <dbReference type="Proteomes" id="UP000037460"/>
    </source>
</evidence>
<comment type="caution">
    <text evidence="9">Lacks conserved residue(s) required for the propagation of feature annotation.</text>
</comment>
<evidence type="ECO:0000256" key="5">
    <source>
        <dbReference type="ARBA" id="ARBA00022792"/>
    </source>
</evidence>
<accession>A0A0M0J6C4</accession>
<evidence type="ECO:0000256" key="10">
    <source>
        <dbReference type="SAM" id="SignalP"/>
    </source>
</evidence>
<comment type="function">
    <text evidence="9">Mediates the uptake of pyruvate into mitochondria.</text>
</comment>
<dbReference type="Proteomes" id="UP000037460">
    <property type="component" value="Unassembled WGS sequence"/>
</dbReference>
<evidence type="ECO:0000256" key="8">
    <source>
        <dbReference type="ARBA" id="ARBA00023136"/>
    </source>
</evidence>
<feature type="signal peptide" evidence="10">
    <location>
        <begin position="1"/>
        <end position="16"/>
    </location>
</feature>
<feature type="transmembrane region" description="Helical" evidence="9">
    <location>
        <begin position="100"/>
        <end position="120"/>
    </location>
</feature>
<keyword evidence="5 9" id="KW-0999">Mitochondrion inner membrane</keyword>
<gene>
    <name evidence="11" type="ORF">Ctob_000689</name>
</gene>
<keyword evidence="7 9" id="KW-0496">Mitochondrion</keyword>
<keyword evidence="12" id="KW-1185">Reference proteome</keyword>
<keyword evidence="4 9" id="KW-0812">Transmembrane</keyword>
<keyword evidence="6 9" id="KW-1133">Transmembrane helix</keyword>
<keyword evidence="10" id="KW-0732">Signal</keyword>
<comment type="caution">
    <text evidence="11">The sequence shown here is derived from an EMBL/GenBank/DDBJ whole genome shotgun (WGS) entry which is preliminary data.</text>
</comment>
<dbReference type="GO" id="GO:0006850">
    <property type="term" value="P:pyruvate import into mitochondria"/>
    <property type="evidence" value="ECO:0007669"/>
    <property type="project" value="InterPro"/>
</dbReference>
<name>A0A0M0J6C4_9EUKA</name>
<keyword evidence="8 9" id="KW-0472">Membrane</keyword>
<evidence type="ECO:0000256" key="6">
    <source>
        <dbReference type="ARBA" id="ARBA00022989"/>
    </source>
</evidence>
<feature type="transmembrane region" description="Helical" evidence="9">
    <location>
        <begin position="167"/>
        <end position="189"/>
    </location>
</feature>
<comment type="similarity">
    <text evidence="2 9">Belongs to the mitochondrial pyruvate carrier (MPC) (TC 2.A.105) family.</text>
</comment>
<comment type="subcellular location">
    <subcellularLocation>
        <location evidence="1 9">Mitochondrion inner membrane</location>
        <topology evidence="1 9">Multi-pass membrane protein</topology>
    </subcellularLocation>
</comment>
<reference evidence="12" key="1">
    <citation type="journal article" date="2015" name="PLoS Genet.">
        <title>Genome Sequence and Transcriptome Analyses of Chrysochromulina tobin: Metabolic Tools for Enhanced Algal Fitness in the Prominent Order Prymnesiales (Haptophyceae).</title>
        <authorList>
            <person name="Hovde B.T."/>
            <person name="Deodato C.R."/>
            <person name="Hunsperger H.M."/>
            <person name="Ryken S.A."/>
            <person name="Yost W."/>
            <person name="Jha R.K."/>
            <person name="Patterson J."/>
            <person name="Monnat R.J. Jr."/>
            <person name="Barlow S.B."/>
            <person name="Starkenburg S.R."/>
            <person name="Cattolico R.A."/>
        </authorList>
    </citation>
    <scope>NUCLEOTIDE SEQUENCE</scope>
    <source>
        <strain evidence="12">CCMP291</strain>
    </source>
</reference>
<feature type="transmembrane region" description="Helical" evidence="9">
    <location>
        <begin position="73"/>
        <end position="91"/>
    </location>
</feature>
<dbReference type="EMBL" id="JWZX01003306">
    <property type="protein sequence ID" value="KOO22156.1"/>
    <property type="molecule type" value="Genomic_DNA"/>
</dbReference>
<evidence type="ECO:0000256" key="2">
    <source>
        <dbReference type="ARBA" id="ARBA00006416"/>
    </source>
</evidence>
<organism evidence="11 12">
    <name type="scientific">Chrysochromulina tobinii</name>
    <dbReference type="NCBI Taxonomy" id="1460289"/>
    <lineage>
        <taxon>Eukaryota</taxon>
        <taxon>Haptista</taxon>
        <taxon>Haptophyta</taxon>
        <taxon>Prymnesiophyceae</taxon>
        <taxon>Prymnesiales</taxon>
        <taxon>Chrysochromulinaceae</taxon>
        <taxon>Chrysochromulina</taxon>
    </lineage>
</organism>